<feature type="region of interest" description="Disordered" evidence="1">
    <location>
        <begin position="1"/>
        <end position="63"/>
    </location>
</feature>
<comment type="caution">
    <text evidence="2">The sequence shown here is derived from an EMBL/GenBank/DDBJ whole genome shotgun (WGS) entry which is preliminary data.</text>
</comment>
<keyword evidence="3" id="KW-1185">Reference proteome</keyword>
<sequence>MTRHTFHAITSPIRASKPLRFPNTTRSDRHDLKHLPSSHEPHSSVKSTRIPKYNVKRSEPYPNIKSTRIPIYNAKRPF</sequence>
<dbReference type="EMBL" id="JAAIUW010000012">
    <property type="protein sequence ID" value="KAF7807351.1"/>
    <property type="molecule type" value="Genomic_DNA"/>
</dbReference>
<gene>
    <name evidence="2" type="ORF">G2W53_039512</name>
</gene>
<feature type="compositionally biased region" description="Basic and acidic residues" evidence="1">
    <location>
        <begin position="26"/>
        <end position="43"/>
    </location>
</feature>
<protein>
    <submittedName>
        <fullName evidence="2">Uncharacterized protein</fullName>
    </submittedName>
</protein>
<dbReference type="Proteomes" id="UP000634136">
    <property type="component" value="Unassembled WGS sequence"/>
</dbReference>
<evidence type="ECO:0000313" key="2">
    <source>
        <dbReference type="EMBL" id="KAF7807351.1"/>
    </source>
</evidence>
<organism evidence="2 3">
    <name type="scientific">Senna tora</name>
    <dbReference type="NCBI Taxonomy" id="362788"/>
    <lineage>
        <taxon>Eukaryota</taxon>
        <taxon>Viridiplantae</taxon>
        <taxon>Streptophyta</taxon>
        <taxon>Embryophyta</taxon>
        <taxon>Tracheophyta</taxon>
        <taxon>Spermatophyta</taxon>
        <taxon>Magnoliopsida</taxon>
        <taxon>eudicotyledons</taxon>
        <taxon>Gunneridae</taxon>
        <taxon>Pentapetalae</taxon>
        <taxon>rosids</taxon>
        <taxon>fabids</taxon>
        <taxon>Fabales</taxon>
        <taxon>Fabaceae</taxon>
        <taxon>Caesalpinioideae</taxon>
        <taxon>Cassia clade</taxon>
        <taxon>Senna</taxon>
    </lineage>
</organism>
<name>A0A834W680_9FABA</name>
<reference evidence="2" key="1">
    <citation type="submission" date="2020-09" db="EMBL/GenBank/DDBJ databases">
        <title>Genome-Enabled Discovery of Anthraquinone Biosynthesis in Senna tora.</title>
        <authorList>
            <person name="Kang S.-H."/>
            <person name="Pandey R.P."/>
            <person name="Lee C.-M."/>
            <person name="Sim J.-S."/>
            <person name="Jeong J.-T."/>
            <person name="Choi B.-S."/>
            <person name="Jung M."/>
            <person name="Ginzburg D."/>
            <person name="Zhao K."/>
            <person name="Won S.Y."/>
            <person name="Oh T.-J."/>
            <person name="Yu Y."/>
            <person name="Kim N.-H."/>
            <person name="Lee O.R."/>
            <person name="Lee T.-H."/>
            <person name="Bashyal P."/>
            <person name="Kim T.-S."/>
            <person name="Lee W.-H."/>
            <person name="Kawkins C."/>
            <person name="Kim C.-K."/>
            <person name="Kim J.S."/>
            <person name="Ahn B.O."/>
            <person name="Rhee S.Y."/>
            <person name="Sohng J.K."/>
        </authorList>
    </citation>
    <scope>NUCLEOTIDE SEQUENCE</scope>
    <source>
        <tissue evidence="2">Leaf</tissue>
    </source>
</reference>
<dbReference type="AlphaFoldDB" id="A0A834W680"/>
<evidence type="ECO:0000313" key="3">
    <source>
        <dbReference type="Proteomes" id="UP000634136"/>
    </source>
</evidence>
<evidence type="ECO:0000256" key="1">
    <source>
        <dbReference type="SAM" id="MobiDB-lite"/>
    </source>
</evidence>
<proteinExistence type="predicted"/>
<accession>A0A834W680</accession>